<organism evidence="1 2">
    <name type="scientific">Trichonephila inaurata madagascariensis</name>
    <dbReference type="NCBI Taxonomy" id="2747483"/>
    <lineage>
        <taxon>Eukaryota</taxon>
        <taxon>Metazoa</taxon>
        <taxon>Ecdysozoa</taxon>
        <taxon>Arthropoda</taxon>
        <taxon>Chelicerata</taxon>
        <taxon>Arachnida</taxon>
        <taxon>Araneae</taxon>
        <taxon>Araneomorphae</taxon>
        <taxon>Entelegynae</taxon>
        <taxon>Araneoidea</taxon>
        <taxon>Nephilidae</taxon>
        <taxon>Trichonephila</taxon>
        <taxon>Trichonephila inaurata</taxon>
    </lineage>
</organism>
<protein>
    <submittedName>
        <fullName evidence="1">Uncharacterized protein</fullName>
    </submittedName>
</protein>
<name>A0A8X6XYC9_9ARAC</name>
<dbReference type="EMBL" id="BMAV01013554">
    <property type="protein sequence ID" value="GFY61303.1"/>
    <property type="molecule type" value="Genomic_DNA"/>
</dbReference>
<sequence>MWTNGRYCMPTQDSVCGRMDDIACPHRAQLVDEWMILHAHTGLRPSYIASDPVDVDVRSFFYCEVVLLPSGRRVVGRGNTVRVELDWNS</sequence>
<dbReference type="AlphaFoldDB" id="A0A8X6XYC9"/>
<gene>
    <name evidence="1" type="ORF">TNIN_446811</name>
</gene>
<comment type="caution">
    <text evidence="1">The sequence shown here is derived from an EMBL/GenBank/DDBJ whole genome shotgun (WGS) entry which is preliminary data.</text>
</comment>
<reference evidence="1" key="1">
    <citation type="submission" date="2020-08" db="EMBL/GenBank/DDBJ databases">
        <title>Multicomponent nature underlies the extraordinary mechanical properties of spider dragline silk.</title>
        <authorList>
            <person name="Kono N."/>
            <person name="Nakamura H."/>
            <person name="Mori M."/>
            <person name="Yoshida Y."/>
            <person name="Ohtoshi R."/>
            <person name="Malay A.D."/>
            <person name="Moran D.A.P."/>
            <person name="Tomita M."/>
            <person name="Numata K."/>
            <person name="Arakawa K."/>
        </authorList>
    </citation>
    <scope>NUCLEOTIDE SEQUENCE</scope>
</reference>
<dbReference type="Proteomes" id="UP000886998">
    <property type="component" value="Unassembled WGS sequence"/>
</dbReference>
<proteinExistence type="predicted"/>
<evidence type="ECO:0000313" key="1">
    <source>
        <dbReference type="EMBL" id="GFY61303.1"/>
    </source>
</evidence>
<evidence type="ECO:0000313" key="2">
    <source>
        <dbReference type="Proteomes" id="UP000886998"/>
    </source>
</evidence>
<accession>A0A8X6XYC9</accession>
<keyword evidence="2" id="KW-1185">Reference proteome</keyword>